<evidence type="ECO:0000313" key="2">
    <source>
        <dbReference type="Proteomes" id="UP000187203"/>
    </source>
</evidence>
<dbReference type="Proteomes" id="UP000187203">
    <property type="component" value="Unassembled WGS sequence"/>
</dbReference>
<organism evidence="1 2">
    <name type="scientific">Corchorus olitorius</name>
    <dbReference type="NCBI Taxonomy" id="93759"/>
    <lineage>
        <taxon>Eukaryota</taxon>
        <taxon>Viridiplantae</taxon>
        <taxon>Streptophyta</taxon>
        <taxon>Embryophyta</taxon>
        <taxon>Tracheophyta</taxon>
        <taxon>Spermatophyta</taxon>
        <taxon>Magnoliopsida</taxon>
        <taxon>eudicotyledons</taxon>
        <taxon>Gunneridae</taxon>
        <taxon>Pentapetalae</taxon>
        <taxon>rosids</taxon>
        <taxon>malvids</taxon>
        <taxon>Malvales</taxon>
        <taxon>Malvaceae</taxon>
        <taxon>Grewioideae</taxon>
        <taxon>Apeibeae</taxon>
        <taxon>Corchorus</taxon>
    </lineage>
</organism>
<dbReference type="GO" id="GO:0005802">
    <property type="term" value="C:trans-Golgi network"/>
    <property type="evidence" value="ECO:0007669"/>
    <property type="project" value="TreeGrafter"/>
</dbReference>
<dbReference type="Gene3D" id="2.60.120.10">
    <property type="entry name" value="Jelly Rolls"/>
    <property type="match status" value="1"/>
</dbReference>
<comment type="caution">
    <text evidence="1">The sequence shown here is derived from an EMBL/GenBank/DDBJ whole genome shotgun (WGS) entry which is preliminary data.</text>
</comment>
<accession>A0A1R3IT69</accession>
<gene>
    <name evidence="1" type="ORF">COLO4_21445</name>
</gene>
<dbReference type="SUPFAM" id="SSF51182">
    <property type="entry name" value="RmlC-like cupins"/>
    <property type="match status" value="1"/>
</dbReference>
<sequence>MANPRRNSYSNNTQSLESPFQLQIQTQSFSSFSSVKHLLKKPQALPFLLLLLLLLTWVSLRLQYSSPSSSHSHYQQWVPDPPRDEDFKANLFRFKSGLPSPILKDKRGWLLNPVSLALHLGLKGGALSCSSVHLGEIQPGGVRGNHRHYTCNETFVIWGAKTKFRVENIQIVNRGYAEVSLGEDEVAVAASPSGTAHALINVDPLHTTYFMGCQDTTVNPNSSNTDFNVWKDLLTVIL</sequence>
<evidence type="ECO:0000313" key="1">
    <source>
        <dbReference type="EMBL" id="OMO85778.1"/>
    </source>
</evidence>
<dbReference type="PANTHER" id="PTHR37742:SF1">
    <property type="entry name" value="OS01G0810200 PROTEIN"/>
    <property type="match status" value="1"/>
</dbReference>
<dbReference type="STRING" id="93759.A0A1R3IT69"/>
<reference evidence="2" key="1">
    <citation type="submission" date="2013-09" db="EMBL/GenBank/DDBJ databases">
        <title>Corchorus olitorius genome sequencing.</title>
        <authorList>
            <person name="Alam M."/>
            <person name="Haque M.S."/>
            <person name="Islam M.S."/>
            <person name="Emdad E.M."/>
            <person name="Islam M.M."/>
            <person name="Ahmed B."/>
            <person name="Halim A."/>
            <person name="Hossen Q.M.M."/>
            <person name="Hossain M.Z."/>
            <person name="Ahmed R."/>
            <person name="Khan M.M."/>
            <person name="Islam R."/>
            <person name="Rashid M.M."/>
            <person name="Khan S.A."/>
            <person name="Rahman M.S."/>
            <person name="Alam M."/>
            <person name="Yahiya A.S."/>
            <person name="Khan M.S."/>
            <person name="Azam M.S."/>
            <person name="Haque T."/>
            <person name="Lashkar M.Z.H."/>
            <person name="Akhand A.I."/>
            <person name="Morshed G."/>
            <person name="Roy S."/>
            <person name="Uddin K.S."/>
            <person name="Rabeya T."/>
            <person name="Hossain A.S."/>
            <person name="Chowdhury A."/>
            <person name="Snigdha A.R."/>
            <person name="Mortoza M.S."/>
            <person name="Matin S.A."/>
            <person name="Hoque S.M.E."/>
            <person name="Islam M.K."/>
            <person name="Roy D.K."/>
            <person name="Haider R."/>
            <person name="Moosa M.M."/>
            <person name="Elias S.M."/>
            <person name="Hasan A.M."/>
            <person name="Jahan S."/>
            <person name="Shafiuddin M."/>
            <person name="Mahmood N."/>
            <person name="Shommy N.S."/>
        </authorList>
    </citation>
    <scope>NUCLEOTIDE SEQUENCE [LARGE SCALE GENOMIC DNA]</scope>
    <source>
        <strain evidence="2">cv. O-4</strain>
    </source>
</reference>
<dbReference type="InterPro" id="IPR014710">
    <property type="entry name" value="RmlC-like_jellyroll"/>
</dbReference>
<dbReference type="PANTHER" id="PTHR37742">
    <property type="entry name" value="OS01G0810200 PROTEIN"/>
    <property type="match status" value="1"/>
</dbReference>
<dbReference type="InterPro" id="IPR011051">
    <property type="entry name" value="RmlC_Cupin_sf"/>
</dbReference>
<dbReference type="OrthoDB" id="2017432at2759"/>
<protein>
    <submittedName>
        <fullName evidence="1">RmlC-like jelly roll</fullName>
    </submittedName>
</protein>
<proteinExistence type="predicted"/>
<dbReference type="AlphaFoldDB" id="A0A1R3IT69"/>
<name>A0A1R3IT69_9ROSI</name>
<dbReference type="EMBL" id="AWUE01017668">
    <property type="protein sequence ID" value="OMO85778.1"/>
    <property type="molecule type" value="Genomic_DNA"/>
</dbReference>
<dbReference type="GO" id="GO:0005768">
    <property type="term" value="C:endosome"/>
    <property type="evidence" value="ECO:0007669"/>
    <property type="project" value="TreeGrafter"/>
</dbReference>
<keyword evidence="2" id="KW-1185">Reference proteome</keyword>